<organism evidence="7 8">
    <name type="scientific">Merluccius polli</name>
    <name type="common">Benguela hake</name>
    <name type="synonym">Merluccius cadenati</name>
    <dbReference type="NCBI Taxonomy" id="89951"/>
    <lineage>
        <taxon>Eukaryota</taxon>
        <taxon>Metazoa</taxon>
        <taxon>Chordata</taxon>
        <taxon>Craniata</taxon>
        <taxon>Vertebrata</taxon>
        <taxon>Euteleostomi</taxon>
        <taxon>Actinopterygii</taxon>
        <taxon>Neopterygii</taxon>
        <taxon>Teleostei</taxon>
        <taxon>Neoteleostei</taxon>
        <taxon>Acanthomorphata</taxon>
        <taxon>Zeiogadaria</taxon>
        <taxon>Gadariae</taxon>
        <taxon>Gadiformes</taxon>
        <taxon>Gadoidei</taxon>
        <taxon>Merlucciidae</taxon>
        <taxon>Merluccius</taxon>
    </lineage>
</organism>
<dbReference type="GO" id="GO:0005829">
    <property type="term" value="C:cytosol"/>
    <property type="evidence" value="ECO:0007669"/>
    <property type="project" value="TreeGrafter"/>
</dbReference>
<name>A0AA47MN00_MERPO</name>
<dbReference type="InterPro" id="IPR045180">
    <property type="entry name" value="La_dom_prot"/>
</dbReference>
<protein>
    <submittedName>
        <fullName evidence="7">La-related protein 4B</fullName>
    </submittedName>
</protein>
<dbReference type="EMBL" id="JAOPHQ010003443">
    <property type="protein sequence ID" value="KAK0143035.1"/>
    <property type="molecule type" value="Genomic_DNA"/>
</dbReference>
<feature type="compositionally biased region" description="Acidic residues" evidence="4">
    <location>
        <begin position="574"/>
        <end position="583"/>
    </location>
</feature>
<evidence type="ECO:0000313" key="8">
    <source>
        <dbReference type="Proteomes" id="UP001174136"/>
    </source>
</evidence>
<dbReference type="PANTHER" id="PTHR22792">
    <property type="entry name" value="LUPUS LA PROTEIN-RELATED"/>
    <property type="match status" value="1"/>
</dbReference>
<dbReference type="InterPro" id="IPR006630">
    <property type="entry name" value="La_HTH"/>
</dbReference>
<keyword evidence="1" id="KW-0597">Phosphoprotein</keyword>
<feature type="region of interest" description="Disordered" evidence="4">
    <location>
        <begin position="1612"/>
        <end position="1833"/>
    </location>
</feature>
<dbReference type="InterPro" id="IPR035979">
    <property type="entry name" value="RBD_domain_sf"/>
</dbReference>
<dbReference type="SMART" id="SM00715">
    <property type="entry name" value="LA"/>
    <property type="match status" value="1"/>
</dbReference>
<evidence type="ECO:0000259" key="5">
    <source>
        <dbReference type="PROSITE" id="PS50102"/>
    </source>
</evidence>
<feature type="region of interest" description="Disordered" evidence="4">
    <location>
        <begin position="529"/>
        <end position="608"/>
    </location>
</feature>
<feature type="compositionally biased region" description="Basic and acidic residues" evidence="4">
    <location>
        <begin position="1664"/>
        <end position="1685"/>
    </location>
</feature>
<dbReference type="Gene3D" id="1.10.10.10">
    <property type="entry name" value="Winged helix-like DNA-binding domain superfamily/Winged helix DNA-binding domain"/>
    <property type="match status" value="1"/>
</dbReference>
<feature type="compositionally biased region" description="Basic residues" evidence="4">
    <location>
        <begin position="1616"/>
        <end position="1625"/>
    </location>
</feature>
<feature type="compositionally biased region" description="Polar residues" evidence="4">
    <location>
        <begin position="372"/>
        <end position="392"/>
    </location>
</feature>
<dbReference type="InterPro" id="IPR058699">
    <property type="entry name" value="RRM_LARP4/4B"/>
</dbReference>
<keyword evidence="8" id="KW-1185">Reference proteome</keyword>
<evidence type="ECO:0000256" key="4">
    <source>
        <dbReference type="SAM" id="MobiDB-lite"/>
    </source>
</evidence>
<feature type="compositionally biased region" description="Low complexity" evidence="4">
    <location>
        <begin position="638"/>
        <end position="649"/>
    </location>
</feature>
<feature type="compositionally biased region" description="Basic and acidic residues" evidence="4">
    <location>
        <begin position="451"/>
        <end position="463"/>
    </location>
</feature>
<accession>A0AA47MN00</accession>
<feature type="compositionally biased region" description="Basic and acidic residues" evidence="4">
    <location>
        <begin position="188"/>
        <end position="200"/>
    </location>
</feature>
<dbReference type="GO" id="GO:0045727">
    <property type="term" value="P:positive regulation of translation"/>
    <property type="evidence" value="ECO:0007669"/>
    <property type="project" value="TreeGrafter"/>
</dbReference>
<dbReference type="Gene3D" id="3.30.70.330">
    <property type="match status" value="1"/>
</dbReference>
<feature type="region of interest" description="Disordered" evidence="4">
    <location>
        <begin position="779"/>
        <end position="855"/>
    </location>
</feature>
<dbReference type="Pfam" id="PF26088">
    <property type="entry name" value="RRM_LARP4"/>
    <property type="match status" value="1"/>
</dbReference>
<dbReference type="InterPro" id="IPR000504">
    <property type="entry name" value="RRM_dom"/>
</dbReference>
<evidence type="ECO:0000256" key="2">
    <source>
        <dbReference type="ARBA" id="ARBA00022884"/>
    </source>
</evidence>
<feature type="region of interest" description="Disordered" evidence="4">
    <location>
        <begin position="187"/>
        <end position="226"/>
    </location>
</feature>
<feature type="compositionally biased region" description="Low complexity" evidence="4">
    <location>
        <begin position="561"/>
        <end position="573"/>
    </location>
</feature>
<dbReference type="SUPFAM" id="SSF46785">
    <property type="entry name" value="Winged helix' DNA-binding domain"/>
    <property type="match status" value="1"/>
</dbReference>
<sequence length="1890" mass="201292">MAAGRTDCCCVKPSLSLEFAHRPGARRTAEEEEEAAPRTSNCHMTSEQPPLGPSDLQFHPPEPACYLQSSMGCCFSKELMPGLQSGERTSLLSSSCPDGLTSVREHDRHHCSALAQHVCLASEQTTAVAGKRKPPGGEKGPAVGVGSRPEPCAVVASGEDGPAPRGTHVQPAGRHEGSRAIINTPALLDEHNTDSQEQARQRALTPAAREGTGSAPAPSEQKVPNNAAVRASWFKRLPEGLGGRSECWGPPPPRTAPPGCAADTAVSVATQLPPLVSTWREKRPALEEEEECIVTATLGQGFVARTQSFYSICSIDAEDLDHDAGGGGGVEQNPERPHAVVPGAAGLLHMATQTSDLPNLAAGATPVKSHTIESTAPAQSHTTESKITNDPQARTALPTGRWQVGDPLPDLLPASSGSRGGLDPQPLAQDGGGTGEPGCPGTRPPSTGSDGDDRAEPTPDILERMTPPRGERSRANVDGECGKSETASVVEEVVSSGEELVCEREVATEASVLSDKVVDQRLGQTVTHRRADSQECCLSERDIVQQQTLSPHHFPETPDQSPTSSEGSTPSSEADSEADEDVGYFDQQLKKQEEEEEVEHGSPPLNQAVSVSVSVFSREMSDAGNHEDDDDASDSLGSTPETTLTEVSSVSTVSVAFSLPAAPTTCFSYTDPSQPPAPPLSDVSQHRPWKYHVTVSDLSSGSDSTDALTDGVGSLDEEEVVGYSLPGSVEDDAGLGGHVDQPVESCVGVPMEEAEVEPSKTDRGLVVLNQTTGCVKTVTPNCSKDDDDEEPVGEQVPESRWVHRETASVPDPTPLDPFRNTKITSARDQDSRAGDALSEEDMKGHVRDVGLPPSPAKDLDTDGYSDPGLLCPITVSGNGSGNCEAPPSAATLVSSSSPPTPACVATGAVGGGLGLDTDVEPPESGGGQWTKTVAAEQREELNLKDHQGGEERTEVERPTPAAVIQDRRPEPEPAVEEELSPGPTPVPETSELLPGSESAREAPMTPVTISVDAKAFVFTPRQSTLSHAPVQTTEAVPHAESGVVENVGNPVFSEEEEEKPIFGEIPSDSGFLDMAEGHQFCVEQGSGGDQGGLCVNYTPLGDGTFSCHADDGSLAFPCREDECVMVEVDPAQIDVYASTPSYEIHFQPLARGFPGYGGEDAEGGMREMVSVLLAEDADSSPSANAATVAEVPSLYPDPWMKLGPEASCGGWAQGAGVTDNSRGDPGAGGEPEHIPVSVSELQPSMALLGAYPYSTLMPQGSCVWDWHTQFTHTPEPSAGHVLNPNAEVWTDQTFSLADPDPGFSQDQVSWLDHPDGLHNPEEYEAAYTMEDLGLAEADPSILEYQPLATETPLVNGEPEHPPVSDEIKQQLKSLLETWLTREYLANDLYLVSQMDSDQYLPITTLANLDLIKTLTTDQTIISDILISLPQVQVAPCGQKVRPSQCRCVVILREIPDTTSPEEVEALFAGKDLPKFLSCEFVRNDNWFITFQTEAEAQQAYKYLREDVKVFKGKPIMARIKAKTMAVTSYAPKNGYRPTLAGRDPAANQQAFGGFYSPPPSSSCHPHSPGRLPAPQLYDLTNQAWATAMTGFNDATLMAPLINNFLNGYPGCPNFKRNQHRQRGGRRQGSDDRGPVHPNDSAYSERGPMGRGLGTRRQGQGRGNARREGRGGRSESNRPDYSPNRDRGRRGNFGQRRRDERCTGDKQAGYGRKSPVDSPVRRRSSPSLELGPTSFPPLPSSNATATSSPVANINSKAPAVRNDGPCGTTTTMAEAVKSHDRTSTPAPTEGTAPAPPNAWQDPPHLEVNIESVETSKQDKPFLSQSNSTAPSQDKEPITSIVCMSCIASSWSSSATFLNMSPIVFVKRVMAFLEDQLQPLPSPLSLDGVTDT</sequence>
<feature type="compositionally biased region" description="Basic and acidic residues" evidence="4">
    <location>
        <begin position="469"/>
        <end position="483"/>
    </location>
</feature>
<feature type="domain" description="HTH La-type RNA-binding" evidence="6">
    <location>
        <begin position="1361"/>
        <end position="1450"/>
    </location>
</feature>
<feature type="region of interest" description="Disordered" evidence="4">
    <location>
        <begin position="621"/>
        <end position="649"/>
    </location>
</feature>
<feature type="domain" description="RRM" evidence="5">
    <location>
        <begin position="1447"/>
        <end position="1522"/>
    </location>
</feature>
<gene>
    <name evidence="7" type="primary">Larp4b_0</name>
    <name evidence="7" type="ORF">N1851_018859</name>
</gene>
<feature type="compositionally biased region" description="Basic and acidic residues" evidence="4">
    <location>
        <begin position="941"/>
        <end position="957"/>
    </location>
</feature>
<evidence type="ECO:0000256" key="3">
    <source>
        <dbReference type="PROSITE-ProRule" id="PRU00332"/>
    </source>
</evidence>
<evidence type="ECO:0000259" key="6">
    <source>
        <dbReference type="PROSITE" id="PS50961"/>
    </source>
</evidence>
<dbReference type="Proteomes" id="UP001174136">
    <property type="component" value="Unassembled WGS sequence"/>
</dbReference>
<feature type="region of interest" description="Disordered" evidence="4">
    <location>
        <begin position="156"/>
        <end position="175"/>
    </location>
</feature>
<feature type="region of interest" description="Disordered" evidence="4">
    <location>
        <begin position="1210"/>
        <end position="1233"/>
    </location>
</feature>
<feature type="region of interest" description="Disordered" evidence="4">
    <location>
        <begin position="21"/>
        <end position="50"/>
    </location>
</feature>
<feature type="compositionally biased region" description="Polar residues" evidence="4">
    <location>
        <begin position="1821"/>
        <end position="1830"/>
    </location>
</feature>
<feature type="region of interest" description="Disordered" evidence="4">
    <location>
        <begin position="367"/>
        <end position="485"/>
    </location>
</feature>
<reference evidence="7" key="1">
    <citation type="journal article" date="2023" name="Front. Mar. Sci.">
        <title>A new Merluccius polli reference genome to investigate the effects of global change in West African waters.</title>
        <authorList>
            <person name="Mateo J.L."/>
            <person name="Blanco-Fernandez C."/>
            <person name="Garcia-Vazquez E."/>
            <person name="Machado-Schiaffino G."/>
        </authorList>
    </citation>
    <scope>NUCLEOTIDE SEQUENCE</scope>
    <source>
        <strain evidence="7">C29</strain>
        <tissue evidence="7">Fin</tissue>
    </source>
</reference>
<dbReference type="GO" id="GO:0003730">
    <property type="term" value="F:mRNA 3'-UTR binding"/>
    <property type="evidence" value="ECO:0007669"/>
    <property type="project" value="TreeGrafter"/>
</dbReference>
<feature type="region of interest" description="Disordered" evidence="4">
    <location>
        <begin position="941"/>
        <end position="1003"/>
    </location>
</feature>
<keyword evidence="2 3" id="KW-0694">RNA-binding</keyword>
<evidence type="ECO:0000313" key="7">
    <source>
        <dbReference type="EMBL" id="KAK0143035.1"/>
    </source>
</evidence>
<proteinExistence type="predicted"/>
<feature type="region of interest" description="Disordered" evidence="4">
    <location>
        <begin position="129"/>
        <end position="148"/>
    </location>
</feature>
<feature type="compositionally biased region" description="Polar residues" evidence="4">
    <location>
        <begin position="1739"/>
        <end position="1754"/>
    </location>
</feature>
<feature type="compositionally biased region" description="Basic and acidic residues" evidence="4">
    <location>
        <begin position="529"/>
        <end position="543"/>
    </location>
</feature>
<dbReference type="InterPro" id="IPR036388">
    <property type="entry name" value="WH-like_DNA-bd_sf"/>
</dbReference>
<dbReference type="SMART" id="SM00360">
    <property type="entry name" value="RRM"/>
    <property type="match status" value="1"/>
</dbReference>
<dbReference type="SUPFAM" id="SSF54928">
    <property type="entry name" value="RNA-binding domain, RBD"/>
    <property type="match status" value="1"/>
</dbReference>
<comment type="caution">
    <text evidence="7">The sequence shown here is derived from an EMBL/GenBank/DDBJ whole genome shotgun (WGS) entry which is preliminary data.</text>
</comment>
<dbReference type="InterPro" id="IPR012677">
    <property type="entry name" value="Nucleotide-bd_a/b_plait_sf"/>
</dbReference>
<evidence type="ECO:0000256" key="1">
    <source>
        <dbReference type="ARBA" id="ARBA00022553"/>
    </source>
</evidence>
<dbReference type="InterPro" id="IPR036390">
    <property type="entry name" value="WH_DNA-bd_sf"/>
</dbReference>
<dbReference type="GO" id="GO:0010494">
    <property type="term" value="C:cytoplasmic stress granule"/>
    <property type="evidence" value="ECO:0007669"/>
    <property type="project" value="TreeGrafter"/>
</dbReference>
<dbReference type="PROSITE" id="PS50102">
    <property type="entry name" value="RRM"/>
    <property type="match status" value="1"/>
</dbReference>
<feature type="region of interest" description="Disordered" evidence="4">
    <location>
        <begin position="1541"/>
        <end position="1569"/>
    </location>
</feature>
<feature type="compositionally biased region" description="Low complexity" evidence="4">
    <location>
        <begin position="1782"/>
        <end position="1791"/>
    </location>
</feature>
<dbReference type="PROSITE" id="PS50961">
    <property type="entry name" value="HTH_LA"/>
    <property type="match status" value="1"/>
</dbReference>
<dbReference type="PANTHER" id="PTHR22792:SF43">
    <property type="entry name" value="LA-RELATED PROTEIN 4B"/>
    <property type="match status" value="1"/>
</dbReference>